<gene>
    <name evidence="5" type="ORF">CU669_16980</name>
</gene>
<comment type="caution">
    <text evidence="5">The sequence shown here is derived from an EMBL/GenBank/DDBJ whole genome shotgun (WGS) entry which is preliminary data.</text>
</comment>
<dbReference type="SUPFAM" id="SSF46894">
    <property type="entry name" value="C-terminal effector domain of the bipartite response regulators"/>
    <property type="match status" value="1"/>
</dbReference>
<dbReference type="PROSITE" id="PS00622">
    <property type="entry name" value="HTH_LUXR_1"/>
    <property type="match status" value="1"/>
</dbReference>
<dbReference type="PROSITE" id="PS50043">
    <property type="entry name" value="HTH_LUXR_2"/>
    <property type="match status" value="1"/>
</dbReference>
<dbReference type="InterPro" id="IPR000792">
    <property type="entry name" value="Tscrpt_reg_LuxR_C"/>
</dbReference>
<dbReference type="RefSeq" id="WP_112146801.1">
    <property type="nucleotide sequence ID" value="NZ_PGTO01000017.1"/>
</dbReference>
<evidence type="ECO:0000256" key="1">
    <source>
        <dbReference type="ARBA" id="ARBA00023015"/>
    </source>
</evidence>
<sequence>MLDTDGDAMNSVLPVSQNLKEAGGKQRGMCLNGESDIDAFISSALCKYHRLGRDLTDVFSRIGQAGITSPTKTASFVMASRHKCGLGVIDSDIEALEAMIDYIVPLDGKEHGNDGAENFASRLTMRQHQVMDMVLLGHPSKCIAYELGISQRTVENHRAAIMRKAGVKSLAALIRKVLVPTVLRPDPDSSHVDGQGFGNPNRPLEAIMFDIDSDAMNAATSVSLSLKESSAVALVESAENLNEAGSIGAFVSALDQNHRLWRRLMEVADRYGWGSVDRRHSDFVLSRLGKCGLNIRDSDVEALVTINRDISRRLASGREIKSIRDLALSAWHDSGLSDEVPLGAWLIAHIDRKSSG</sequence>
<keyword evidence="1" id="KW-0805">Transcription regulation</keyword>
<evidence type="ECO:0000313" key="5">
    <source>
        <dbReference type="EMBL" id="RAU20795.1"/>
    </source>
</evidence>
<reference evidence="5 6" key="1">
    <citation type="submission" date="2017-11" db="EMBL/GenBank/DDBJ databases">
        <title>Draft genome sequence of magnetotactic bacterium Magnetospirillum kuznetsovii LBB-42.</title>
        <authorList>
            <person name="Grouzdev D.S."/>
            <person name="Rysina M.S."/>
            <person name="Baslerov R.V."/>
            <person name="Koziaeva V."/>
        </authorList>
    </citation>
    <scope>NUCLEOTIDE SEQUENCE [LARGE SCALE GENOMIC DNA]</scope>
    <source>
        <strain evidence="5 6">LBB-42</strain>
    </source>
</reference>
<dbReference type="OrthoDB" id="9782655at2"/>
<dbReference type="SMART" id="SM00421">
    <property type="entry name" value="HTH_LUXR"/>
    <property type="match status" value="1"/>
</dbReference>
<dbReference type="Pfam" id="PF00196">
    <property type="entry name" value="GerE"/>
    <property type="match status" value="1"/>
</dbReference>
<feature type="domain" description="HTH luxR-type" evidence="4">
    <location>
        <begin position="116"/>
        <end position="181"/>
    </location>
</feature>
<dbReference type="Proteomes" id="UP000251075">
    <property type="component" value="Unassembled WGS sequence"/>
</dbReference>
<dbReference type="GO" id="GO:0006355">
    <property type="term" value="P:regulation of DNA-templated transcription"/>
    <property type="evidence" value="ECO:0007669"/>
    <property type="project" value="InterPro"/>
</dbReference>
<name>A0A364NV67_9PROT</name>
<dbReference type="PRINTS" id="PR00038">
    <property type="entry name" value="HTHLUXR"/>
</dbReference>
<dbReference type="Gene3D" id="1.10.10.10">
    <property type="entry name" value="Winged helix-like DNA-binding domain superfamily/Winged helix DNA-binding domain"/>
    <property type="match status" value="1"/>
</dbReference>
<dbReference type="EMBL" id="PGTO01000017">
    <property type="protein sequence ID" value="RAU20795.1"/>
    <property type="molecule type" value="Genomic_DNA"/>
</dbReference>
<keyword evidence="3" id="KW-0804">Transcription</keyword>
<keyword evidence="2" id="KW-0238">DNA-binding</keyword>
<dbReference type="InterPro" id="IPR016032">
    <property type="entry name" value="Sig_transdc_resp-reg_C-effctor"/>
</dbReference>
<evidence type="ECO:0000256" key="3">
    <source>
        <dbReference type="ARBA" id="ARBA00023163"/>
    </source>
</evidence>
<evidence type="ECO:0000313" key="6">
    <source>
        <dbReference type="Proteomes" id="UP000251075"/>
    </source>
</evidence>
<evidence type="ECO:0000259" key="4">
    <source>
        <dbReference type="PROSITE" id="PS50043"/>
    </source>
</evidence>
<dbReference type="PANTHER" id="PTHR44688:SF16">
    <property type="entry name" value="DNA-BINDING TRANSCRIPTIONAL ACTIVATOR DEVR_DOSR"/>
    <property type="match status" value="1"/>
</dbReference>
<evidence type="ECO:0000256" key="2">
    <source>
        <dbReference type="ARBA" id="ARBA00023125"/>
    </source>
</evidence>
<protein>
    <recommendedName>
        <fullName evidence="4">HTH luxR-type domain-containing protein</fullName>
    </recommendedName>
</protein>
<dbReference type="AlphaFoldDB" id="A0A364NV67"/>
<dbReference type="CDD" id="cd06170">
    <property type="entry name" value="LuxR_C_like"/>
    <property type="match status" value="1"/>
</dbReference>
<dbReference type="InterPro" id="IPR036388">
    <property type="entry name" value="WH-like_DNA-bd_sf"/>
</dbReference>
<accession>A0A364NV67</accession>
<keyword evidence="6" id="KW-1185">Reference proteome</keyword>
<dbReference type="GO" id="GO:0003677">
    <property type="term" value="F:DNA binding"/>
    <property type="evidence" value="ECO:0007669"/>
    <property type="project" value="UniProtKB-KW"/>
</dbReference>
<organism evidence="5 6">
    <name type="scientific">Paramagnetospirillum kuznetsovii</name>
    <dbReference type="NCBI Taxonomy" id="2053833"/>
    <lineage>
        <taxon>Bacteria</taxon>
        <taxon>Pseudomonadati</taxon>
        <taxon>Pseudomonadota</taxon>
        <taxon>Alphaproteobacteria</taxon>
        <taxon>Rhodospirillales</taxon>
        <taxon>Magnetospirillaceae</taxon>
        <taxon>Paramagnetospirillum</taxon>
    </lineage>
</organism>
<dbReference type="PANTHER" id="PTHR44688">
    <property type="entry name" value="DNA-BINDING TRANSCRIPTIONAL ACTIVATOR DEVR_DOSR"/>
    <property type="match status" value="1"/>
</dbReference>
<proteinExistence type="predicted"/>